<dbReference type="Proteomes" id="UP001475781">
    <property type="component" value="Chromosome"/>
</dbReference>
<organism evidence="2 3">
    <name type="scientific">Marinobacter metalliresistant</name>
    <dbReference type="NCBI Taxonomy" id="2961995"/>
    <lineage>
        <taxon>Bacteria</taxon>
        <taxon>Pseudomonadati</taxon>
        <taxon>Pseudomonadota</taxon>
        <taxon>Gammaproteobacteria</taxon>
        <taxon>Pseudomonadales</taxon>
        <taxon>Marinobacteraceae</taxon>
        <taxon>Marinobacter</taxon>
    </lineage>
</organism>
<dbReference type="RefSeq" id="WP_341582328.1">
    <property type="nucleotide sequence ID" value="NZ_CP101118.1"/>
</dbReference>
<dbReference type="InterPro" id="IPR038636">
    <property type="entry name" value="Wzi_sf"/>
</dbReference>
<sequence length="467" mass="51602">MTSKHWALVGGAVACLIPFATFSAPWVSPGDLRARHQIQSQADSGQLNRTVTTWPIQKQAVDRETKRGASSRITLEGASETPFLRSFAGEPREQGELGLDIEYQGAWWAAGVSPSVAVNPSDDDTLRLDGSFITLSAFNWQFGAGAIDRWWGPGWQSSLILSDNARPAPGIWFNRVDQAPFETPILSWIGPWQLTFAASQLEQAREVPEPLWVGVRGTFRPVKGLDIGLTRTFLFGGEGRSSSPGTFWDAFTGNDNPRDSSQDPSNQLGAVDVRYGFEVGGETAGVYGQMMGEDEAGGFPSRKSWLFGADATTSLWGRQQRWFVEGADTLADNLFGDPMPDISYEHRVYRTGYRYKGRNMAASIDSDSQLITLGYYDFFERGSTLGVSLSLLDLMGNPDSRVSTPDPEVEYTVPARDQRVFVVSGYYEIPVRTGKLSLFAQLAEDKIEVRSGELDQWSLSARWTHSF</sequence>
<evidence type="ECO:0000313" key="2">
    <source>
        <dbReference type="EMBL" id="WZF89785.1"/>
    </source>
</evidence>
<protein>
    <submittedName>
        <fullName evidence="2">Capsule assembly Wzi family protein</fullName>
    </submittedName>
</protein>
<evidence type="ECO:0000256" key="1">
    <source>
        <dbReference type="SAM" id="MobiDB-lite"/>
    </source>
</evidence>
<dbReference type="Gene3D" id="2.40.160.130">
    <property type="entry name" value="Capsule assembly protein Wzi"/>
    <property type="match status" value="1"/>
</dbReference>
<reference evidence="2 3" key="1">
    <citation type="submission" date="2022-07" db="EMBL/GenBank/DDBJ databases">
        <title>A copper resistant bacterium isolated from sediment samples of deep sea hydrothermal areas.</title>
        <authorList>
            <person name="Zeng X."/>
        </authorList>
    </citation>
    <scope>NUCLEOTIDE SEQUENCE [LARGE SCALE GENOMIC DNA]</scope>
    <source>
        <strain evidence="3">CuT 6</strain>
    </source>
</reference>
<evidence type="ECO:0000313" key="3">
    <source>
        <dbReference type="Proteomes" id="UP001475781"/>
    </source>
</evidence>
<keyword evidence="3" id="KW-1185">Reference proteome</keyword>
<feature type="region of interest" description="Disordered" evidence="1">
    <location>
        <begin position="246"/>
        <end position="267"/>
    </location>
</feature>
<dbReference type="EMBL" id="CP101118">
    <property type="protein sequence ID" value="WZF89785.1"/>
    <property type="molecule type" value="Genomic_DNA"/>
</dbReference>
<accession>A0ABZ2W4U3</accession>
<dbReference type="PROSITE" id="PS51257">
    <property type="entry name" value="PROKAR_LIPOPROTEIN"/>
    <property type="match status" value="1"/>
</dbReference>
<dbReference type="InterPro" id="IPR026950">
    <property type="entry name" value="Caps_assemb_Wzi"/>
</dbReference>
<name>A0ABZ2W4U3_9GAMM</name>
<dbReference type="Pfam" id="PF14052">
    <property type="entry name" value="Caps_assemb_Wzi"/>
    <property type="match status" value="1"/>
</dbReference>
<proteinExistence type="predicted"/>
<gene>
    <name evidence="2" type="ORF">NLK58_06200</name>
</gene>